<accession>C1MVX0</accession>
<sequence length="384" mass="41428">MAQITTRLVAVATTASSPSPPTRNLRAASPRSSSTTTKTTTSPREYCGLSSNPSRLRPLRRRRRVAATPFALFGVGAASKTAPPSSSEIVPGQGAGSPKWPEIYDAIASDALRVRTIEASDLRSFLASREGARATLVDVRQAIEHDEWRLAGSINVPYAIPDPFWPRRVVGYAISIKGGLKGAFYTLIPALDAFQLPSLTPFNSTPISSLRTERPKVRNPRFVEDVDDAVCGGDANRRGDKKACVVLIDTKGGDLTRGPIREGSGTLDASDASCLRAAYELRQAGYADVRHVRGGLPGAIEDGELRWESETWGDFLRWLDTWNPDQRRLLMYSRLLPDPTNLPGVVGQLAVFTTIGLAYYDVGGIGTWAAANVPAACSFLPVCS</sequence>
<dbReference type="STRING" id="564608.C1MVX0"/>
<feature type="region of interest" description="Disordered" evidence="1">
    <location>
        <begin position="13"/>
        <end position="54"/>
    </location>
</feature>
<protein>
    <submittedName>
        <fullName evidence="3">Predicted protein</fullName>
    </submittedName>
</protein>
<evidence type="ECO:0000259" key="2">
    <source>
        <dbReference type="PROSITE" id="PS50206"/>
    </source>
</evidence>
<name>C1MVX0_MICPC</name>
<dbReference type="KEGG" id="mpp:MICPUCDRAFT_59540"/>
<reference evidence="3 4" key="1">
    <citation type="journal article" date="2009" name="Science">
        <title>Green evolution and dynamic adaptations revealed by genomes of the marine picoeukaryotes Micromonas.</title>
        <authorList>
            <person name="Worden A.Z."/>
            <person name="Lee J.H."/>
            <person name="Mock T."/>
            <person name="Rouze P."/>
            <person name="Simmons M.P."/>
            <person name="Aerts A.L."/>
            <person name="Allen A.E."/>
            <person name="Cuvelier M.L."/>
            <person name="Derelle E."/>
            <person name="Everett M.V."/>
            <person name="Foulon E."/>
            <person name="Grimwood J."/>
            <person name="Gundlach H."/>
            <person name="Henrissat B."/>
            <person name="Napoli C."/>
            <person name="McDonald S.M."/>
            <person name="Parker M.S."/>
            <person name="Rombauts S."/>
            <person name="Salamov A."/>
            <person name="Von Dassow P."/>
            <person name="Badger J.H."/>
            <person name="Coutinho P.M."/>
            <person name="Demir E."/>
            <person name="Dubchak I."/>
            <person name="Gentemann C."/>
            <person name="Eikrem W."/>
            <person name="Gready J.E."/>
            <person name="John U."/>
            <person name="Lanier W."/>
            <person name="Lindquist E.A."/>
            <person name="Lucas S."/>
            <person name="Mayer K.F."/>
            <person name="Moreau H."/>
            <person name="Not F."/>
            <person name="Otillar R."/>
            <person name="Panaud O."/>
            <person name="Pangilinan J."/>
            <person name="Paulsen I."/>
            <person name="Piegu B."/>
            <person name="Poliakov A."/>
            <person name="Robbens S."/>
            <person name="Schmutz J."/>
            <person name="Toulza E."/>
            <person name="Wyss T."/>
            <person name="Zelensky A."/>
            <person name="Zhou K."/>
            <person name="Armbrust E.V."/>
            <person name="Bhattacharya D."/>
            <person name="Goodenough U.W."/>
            <person name="Van de Peer Y."/>
            <person name="Grigoriev I.V."/>
        </authorList>
    </citation>
    <scope>NUCLEOTIDE SEQUENCE [LARGE SCALE GENOMIC DNA]</scope>
    <source>
        <strain evidence="3 4">CCMP1545</strain>
    </source>
</reference>
<evidence type="ECO:0000313" key="3">
    <source>
        <dbReference type="EMBL" id="EEH55777.1"/>
    </source>
</evidence>
<dbReference type="EMBL" id="GG663741">
    <property type="protein sequence ID" value="EEH55777.1"/>
    <property type="molecule type" value="Genomic_DNA"/>
</dbReference>
<dbReference type="GeneID" id="9685264"/>
<dbReference type="AlphaFoldDB" id="C1MVX0"/>
<feature type="compositionally biased region" description="Low complexity" evidence="1">
    <location>
        <begin position="32"/>
        <end position="42"/>
    </location>
</feature>
<dbReference type="CDD" id="cd00158">
    <property type="entry name" value="RHOD"/>
    <property type="match status" value="1"/>
</dbReference>
<evidence type="ECO:0000256" key="1">
    <source>
        <dbReference type="SAM" id="MobiDB-lite"/>
    </source>
</evidence>
<dbReference type="SUPFAM" id="SSF52821">
    <property type="entry name" value="Rhodanese/Cell cycle control phosphatase"/>
    <property type="match status" value="1"/>
</dbReference>
<feature type="domain" description="Rhodanese" evidence="2">
    <location>
        <begin position="130"/>
        <end position="308"/>
    </location>
</feature>
<organism evidence="4">
    <name type="scientific">Micromonas pusilla (strain CCMP1545)</name>
    <name type="common">Picoplanktonic green alga</name>
    <dbReference type="NCBI Taxonomy" id="564608"/>
    <lineage>
        <taxon>Eukaryota</taxon>
        <taxon>Viridiplantae</taxon>
        <taxon>Chlorophyta</taxon>
        <taxon>Mamiellophyceae</taxon>
        <taxon>Mamiellales</taxon>
        <taxon>Mamiellaceae</taxon>
        <taxon>Micromonas</taxon>
    </lineage>
</organism>
<dbReference type="InterPro" id="IPR001763">
    <property type="entry name" value="Rhodanese-like_dom"/>
</dbReference>
<dbReference type="InterPro" id="IPR036873">
    <property type="entry name" value="Rhodanese-like_dom_sf"/>
</dbReference>
<dbReference type="Proteomes" id="UP000001876">
    <property type="component" value="Unassembled WGS sequence"/>
</dbReference>
<proteinExistence type="predicted"/>
<dbReference type="PROSITE" id="PS50206">
    <property type="entry name" value="RHODANESE_3"/>
    <property type="match status" value="1"/>
</dbReference>
<evidence type="ECO:0000313" key="4">
    <source>
        <dbReference type="Proteomes" id="UP000001876"/>
    </source>
</evidence>
<dbReference type="Gene3D" id="3.40.250.10">
    <property type="entry name" value="Rhodanese-like domain"/>
    <property type="match status" value="1"/>
</dbReference>
<dbReference type="OrthoDB" id="496335at2759"/>
<gene>
    <name evidence="3" type="ORF">MICPUCDRAFT_59540</name>
</gene>
<keyword evidence="4" id="KW-1185">Reference proteome</keyword>
<dbReference type="RefSeq" id="XP_003059825.1">
    <property type="nucleotide sequence ID" value="XM_003059779.1"/>
</dbReference>